<protein>
    <submittedName>
        <fullName evidence="3">DUF3152 domain-containing protein</fullName>
    </submittedName>
</protein>
<evidence type="ECO:0000313" key="4">
    <source>
        <dbReference type="Proteomes" id="UP001614394"/>
    </source>
</evidence>
<evidence type="ECO:0000313" key="3">
    <source>
        <dbReference type="EMBL" id="MFI9104176.1"/>
    </source>
</evidence>
<dbReference type="InterPro" id="IPR022603">
    <property type="entry name" value="DUF3152"/>
</dbReference>
<name>A0ABW8CFJ9_9ACTN</name>
<feature type="compositionally biased region" description="Low complexity" evidence="1">
    <location>
        <begin position="30"/>
        <end position="69"/>
    </location>
</feature>
<dbReference type="EMBL" id="JBITYG010000008">
    <property type="protein sequence ID" value="MFI9104176.1"/>
    <property type="molecule type" value="Genomic_DNA"/>
</dbReference>
<keyword evidence="4" id="KW-1185">Reference proteome</keyword>
<reference evidence="3 4" key="1">
    <citation type="submission" date="2024-10" db="EMBL/GenBank/DDBJ databases">
        <title>The Natural Products Discovery Center: Release of the First 8490 Sequenced Strains for Exploring Actinobacteria Biosynthetic Diversity.</title>
        <authorList>
            <person name="Kalkreuter E."/>
            <person name="Kautsar S.A."/>
            <person name="Yang D."/>
            <person name="Bader C.D."/>
            <person name="Teijaro C.N."/>
            <person name="Fluegel L."/>
            <person name="Davis C.M."/>
            <person name="Simpson J.R."/>
            <person name="Lauterbach L."/>
            <person name="Steele A.D."/>
            <person name="Gui C."/>
            <person name="Meng S."/>
            <person name="Li G."/>
            <person name="Viehrig K."/>
            <person name="Ye F."/>
            <person name="Su P."/>
            <person name="Kiefer A.F."/>
            <person name="Nichols A."/>
            <person name="Cepeda A.J."/>
            <person name="Yan W."/>
            <person name="Fan B."/>
            <person name="Jiang Y."/>
            <person name="Adhikari A."/>
            <person name="Zheng C.-J."/>
            <person name="Schuster L."/>
            <person name="Cowan T.M."/>
            <person name="Smanski M.J."/>
            <person name="Chevrette M.G."/>
            <person name="De Carvalho L.P.S."/>
            <person name="Shen B."/>
        </authorList>
    </citation>
    <scope>NUCLEOTIDE SEQUENCE [LARGE SCALE GENOMIC DNA]</scope>
    <source>
        <strain evidence="3 4">NPDC053399</strain>
    </source>
</reference>
<feature type="region of interest" description="Disordered" evidence="1">
    <location>
        <begin position="30"/>
        <end position="95"/>
    </location>
</feature>
<sequence length="268" mass="27369">MRLLLTFTVLAVLIGGVAAWWSGGSDDVADASAPTAPAAAPSPAAVASKDVPPSAAPKSPKASPSASVTKGGGKSTQVPKSGPGTFKAGKGKGDGSTVGKGLIRTYRVQVEDGILVSADQAADEVAAILADPRSWAHDGKHGFRQVSSGSADLVIRIATPDTADALCLAAIHLDTGNELNCEVPGGVVVNLRRWILGSPTFTGPISDYRALIINHEVGHSLGHGHEGCPGPGKLAPAMMQQIKGLDGCLPNAWPYDRQGHYISGPHVT</sequence>
<organism evidence="3 4">
    <name type="scientific">Streptomyces fildesensis</name>
    <dbReference type="NCBI Taxonomy" id="375757"/>
    <lineage>
        <taxon>Bacteria</taxon>
        <taxon>Bacillati</taxon>
        <taxon>Actinomycetota</taxon>
        <taxon>Actinomycetes</taxon>
        <taxon>Kitasatosporales</taxon>
        <taxon>Streptomycetaceae</taxon>
        <taxon>Streptomyces</taxon>
    </lineage>
</organism>
<comment type="caution">
    <text evidence="3">The sequence shown here is derived from an EMBL/GenBank/DDBJ whole genome shotgun (WGS) entry which is preliminary data.</text>
</comment>
<accession>A0ABW8CFJ9</accession>
<proteinExistence type="predicted"/>
<dbReference type="Proteomes" id="UP001614394">
    <property type="component" value="Unassembled WGS sequence"/>
</dbReference>
<dbReference type="SUPFAM" id="SSF55486">
    <property type="entry name" value="Metalloproteases ('zincins'), catalytic domain"/>
    <property type="match status" value="1"/>
</dbReference>
<evidence type="ECO:0000259" key="2">
    <source>
        <dbReference type="Pfam" id="PF11350"/>
    </source>
</evidence>
<feature type="domain" description="DUF3152" evidence="2">
    <location>
        <begin position="76"/>
        <end position="246"/>
    </location>
</feature>
<dbReference type="Pfam" id="PF11350">
    <property type="entry name" value="DUF3152"/>
    <property type="match status" value="1"/>
</dbReference>
<evidence type="ECO:0000256" key="1">
    <source>
        <dbReference type="SAM" id="MobiDB-lite"/>
    </source>
</evidence>
<gene>
    <name evidence="3" type="ORF">ACIGXA_27025</name>
</gene>
<dbReference type="RefSeq" id="WP_399654118.1">
    <property type="nucleotide sequence ID" value="NZ_JBITYG010000008.1"/>
</dbReference>